<sequence length="250" mass="26483">MSGENHRRFEGKVALITGGGTGIGAAMARQFAVEGAGVALVGRRGHIVQRHADALRAEGYHALPIRGDVSSEAPNIVRQVVQHFGRLDILVNNAAISAGVDLDEMTPELWRQVLSVNLDAAFALVRAALTHLVMTRGCVLHISSIGVAVGEFDDIAYVTSKAALEAFSRRLALELAPQGVRSNVIRPGLIHTEAFDTMPAEFFEAQLPLIPLGRIGRPGDIARAAAFLCSEDASFITGTVLTVDGGESAK</sequence>
<dbReference type="Pfam" id="PF13561">
    <property type="entry name" value="adh_short_C2"/>
    <property type="match status" value="1"/>
</dbReference>
<proteinExistence type="predicted"/>
<dbReference type="GO" id="GO:0016491">
    <property type="term" value="F:oxidoreductase activity"/>
    <property type="evidence" value="ECO:0007669"/>
    <property type="project" value="UniProtKB-KW"/>
</dbReference>
<dbReference type="SMART" id="SM00822">
    <property type="entry name" value="PKS_KR"/>
    <property type="match status" value="1"/>
</dbReference>
<reference evidence="3" key="1">
    <citation type="journal article" date="2020" name="mSystems">
        <title>Genome- and Community-Level Interaction Insights into Carbon Utilization and Element Cycling Functions of Hydrothermarchaeota in Hydrothermal Sediment.</title>
        <authorList>
            <person name="Zhou Z."/>
            <person name="Liu Y."/>
            <person name="Xu W."/>
            <person name="Pan J."/>
            <person name="Luo Z.H."/>
            <person name="Li M."/>
        </authorList>
    </citation>
    <scope>NUCLEOTIDE SEQUENCE [LARGE SCALE GENOMIC DNA]</scope>
    <source>
        <strain evidence="3">SpSt-289</strain>
    </source>
</reference>
<protein>
    <submittedName>
        <fullName evidence="3">SDR family oxidoreductase</fullName>
    </submittedName>
</protein>
<dbReference type="EMBL" id="DSMG01000102">
    <property type="protein sequence ID" value="HDX31907.1"/>
    <property type="molecule type" value="Genomic_DNA"/>
</dbReference>
<dbReference type="FunFam" id="3.40.50.720:FF:000084">
    <property type="entry name" value="Short-chain dehydrogenase reductase"/>
    <property type="match status" value="1"/>
</dbReference>
<name>A0A7C1JTB8_9CHLR</name>
<dbReference type="PRINTS" id="PR00080">
    <property type="entry name" value="SDRFAMILY"/>
</dbReference>
<dbReference type="InterPro" id="IPR036291">
    <property type="entry name" value="NAD(P)-bd_dom_sf"/>
</dbReference>
<dbReference type="PANTHER" id="PTHR43975">
    <property type="entry name" value="ZGC:101858"/>
    <property type="match status" value="1"/>
</dbReference>
<dbReference type="PANTHER" id="PTHR43975:SF2">
    <property type="entry name" value="EG:BACR7A4.14 PROTEIN-RELATED"/>
    <property type="match status" value="1"/>
</dbReference>
<dbReference type="AlphaFoldDB" id="A0A7C1JTB8"/>
<feature type="domain" description="Ketoreductase" evidence="2">
    <location>
        <begin position="12"/>
        <end position="192"/>
    </location>
</feature>
<accession>A0A7C1JTB8</accession>
<gene>
    <name evidence="3" type="ORF">ENQ20_10515</name>
</gene>
<comment type="caution">
    <text evidence="3">The sequence shown here is derived from an EMBL/GenBank/DDBJ whole genome shotgun (WGS) entry which is preliminary data.</text>
</comment>
<dbReference type="InterPro" id="IPR057326">
    <property type="entry name" value="KR_dom"/>
</dbReference>
<dbReference type="InterPro" id="IPR002347">
    <property type="entry name" value="SDR_fam"/>
</dbReference>
<dbReference type="PRINTS" id="PR00081">
    <property type="entry name" value="GDHRDH"/>
</dbReference>
<dbReference type="CDD" id="cd05233">
    <property type="entry name" value="SDR_c"/>
    <property type="match status" value="1"/>
</dbReference>
<evidence type="ECO:0000256" key="1">
    <source>
        <dbReference type="ARBA" id="ARBA00023002"/>
    </source>
</evidence>
<evidence type="ECO:0000313" key="3">
    <source>
        <dbReference type="EMBL" id="HDX31907.1"/>
    </source>
</evidence>
<dbReference type="Gene3D" id="3.40.50.720">
    <property type="entry name" value="NAD(P)-binding Rossmann-like Domain"/>
    <property type="match status" value="1"/>
</dbReference>
<organism evidence="3">
    <name type="scientific">Caldilinea aerophila</name>
    <dbReference type="NCBI Taxonomy" id="133453"/>
    <lineage>
        <taxon>Bacteria</taxon>
        <taxon>Bacillati</taxon>
        <taxon>Chloroflexota</taxon>
        <taxon>Caldilineae</taxon>
        <taxon>Caldilineales</taxon>
        <taxon>Caldilineaceae</taxon>
        <taxon>Caldilinea</taxon>
    </lineage>
</organism>
<keyword evidence="1" id="KW-0560">Oxidoreductase</keyword>
<evidence type="ECO:0000259" key="2">
    <source>
        <dbReference type="SMART" id="SM00822"/>
    </source>
</evidence>
<dbReference type="SUPFAM" id="SSF51735">
    <property type="entry name" value="NAD(P)-binding Rossmann-fold domains"/>
    <property type="match status" value="1"/>
</dbReference>